<accession>A0A5A7RBN4</accession>
<evidence type="ECO:0000256" key="2">
    <source>
        <dbReference type="ARBA" id="ARBA00004555"/>
    </source>
</evidence>
<proteinExistence type="predicted"/>
<sequence>MFSNCIIFFFVLDAISNEPWGPHGSYIADIANAPRNYNEYPMIMSVMILGKIGGMYTKFASNGIKLFNIGCTMFSLYMPNHQSQVWGEKKKKHDLECIVKGRNEPCSIR</sequence>
<dbReference type="AlphaFoldDB" id="A0A5A7RBN4"/>
<dbReference type="GO" id="GO:0005768">
    <property type="term" value="C:endosome"/>
    <property type="evidence" value="ECO:0007669"/>
    <property type="project" value="TreeGrafter"/>
</dbReference>
<comment type="caution">
    <text evidence="7">The sequence shown here is derived from an EMBL/GenBank/DDBJ whole genome shotgun (WGS) entry which is preliminary data.</text>
</comment>
<keyword evidence="8" id="KW-1185">Reference proteome</keyword>
<organism evidence="7 8">
    <name type="scientific">Striga asiatica</name>
    <name type="common">Asiatic witchweed</name>
    <name type="synonym">Buchnera asiatica</name>
    <dbReference type="NCBI Taxonomy" id="4170"/>
    <lineage>
        <taxon>Eukaryota</taxon>
        <taxon>Viridiplantae</taxon>
        <taxon>Streptophyta</taxon>
        <taxon>Embryophyta</taxon>
        <taxon>Tracheophyta</taxon>
        <taxon>Spermatophyta</taxon>
        <taxon>Magnoliopsida</taxon>
        <taxon>eudicotyledons</taxon>
        <taxon>Gunneridae</taxon>
        <taxon>Pentapetalae</taxon>
        <taxon>asterids</taxon>
        <taxon>lamiids</taxon>
        <taxon>Lamiales</taxon>
        <taxon>Orobanchaceae</taxon>
        <taxon>Buchnereae</taxon>
        <taxon>Striga</taxon>
    </lineage>
</organism>
<reference evidence="8" key="1">
    <citation type="journal article" date="2019" name="Curr. Biol.">
        <title>Genome Sequence of Striga asiatica Provides Insight into the Evolution of Plant Parasitism.</title>
        <authorList>
            <person name="Yoshida S."/>
            <person name="Kim S."/>
            <person name="Wafula E.K."/>
            <person name="Tanskanen J."/>
            <person name="Kim Y.M."/>
            <person name="Honaas L."/>
            <person name="Yang Z."/>
            <person name="Spallek T."/>
            <person name="Conn C.E."/>
            <person name="Ichihashi Y."/>
            <person name="Cheong K."/>
            <person name="Cui S."/>
            <person name="Der J.P."/>
            <person name="Gundlach H."/>
            <person name="Jiao Y."/>
            <person name="Hori C."/>
            <person name="Ishida J.K."/>
            <person name="Kasahara H."/>
            <person name="Kiba T."/>
            <person name="Kim M.S."/>
            <person name="Koo N."/>
            <person name="Laohavisit A."/>
            <person name="Lee Y.H."/>
            <person name="Lumba S."/>
            <person name="McCourt P."/>
            <person name="Mortimer J.C."/>
            <person name="Mutuku J.M."/>
            <person name="Nomura T."/>
            <person name="Sasaki-Sekimoto Y."/>
            <person name="Seto Y."/>
            <person name="Wang Y."/>
            <person name="Wakatake T."/>
            <person name="Sakakibara H."/>
            <person name="Demura T."/>
            <person name="Yamaguchi S."/>
            <person name="Yoneyama K."/>
            <person name="Manabe R.I."/>
            <person name="Nelson D.C."/>
            <person name="Schulman A.H."/>
            <person name="Timko M.P."/>
            <person name="dePamphilis C.W."/>
            <person name="Choi D."/>
            <person name="Shirasu K."/>
        </authorList>
    </citation>
    <scope>NUCLEOTIDE SEQUENCE [LARGE SCALE GENOMIC DNA]</scope>
    <source>
        <strain evidence="8">cv. UVA1</strain>
    </source>
</reference>
<feature type="chain" id="PRO_5023098044" evidence="5">
    <location>
        <begin position="17"/>
        <end position="109"/>
    </location>
</feature>
<dbReference type="EMBL" id="BKCP01011403">
    <property type="protein sequence ID" value="GER54686.1"/>
    <property type="molecule type" value="Genomic_DNA"/>
</dbReference>
<dbReference type="Pfam" id="PF01417">
    <property type="entry name" value="ENTH"/>
    <property type="match status" value="1"/>
</dbReference>
<dbReference type="Proteomes" id="UP000325081">
    <property type="component" value="Unassembled WGS sequence"/>
</dbReference>
<dbReference type="GO" id="GO:0030125">
    <property type="term" value="C:clathrin vesicle coat"/>
    <property type="evidence" value="ECO:0007669"/>
    <property type="project" value="TreeGrafter"/>
</dbReference>
<evidence type="ECO:0000313" key="8">
    <source>
        <dbReference type="Proteomes" id="UP000325081"/>
    </source>
</evidence>
<evidence type="ECO:0000256" key="3">
    <source>
        <dbReference type="ARBA" id="ARBA00023034"/>
    </source>
</evidence>
<dbReference type="GO" id="GO:0006897">
    <property type="term" value="P:endocytosis"/>
    <property type="evidence" value="ECO:0007669"/>
    <property type="project" value="TreeGrafter"/>
</dbReference>
<evidence type="ECO:0000256" key="5">
    <source>
        <dbReference type="SAM" id="SignalP"/>
    </source>
</evidence>
<dbReference type="GO" id="GO:0005886">
    <property type="term" value="C:plasma membrane"/>
    <property type="evidence" value="ECO:0007669"/>
    <property type="project" value="TreeGrafter"/>
</dbReference>
<dbReference type="GO" id="GO:0030276">
    <property type="term" value="F:clathrin binding"/>
    <property type="evidence" value="ECO:0007669"/>
    <property type="project" value="TreeGrafter"/>
</dbReference>
<name>A0A5A7RBN4_STRAF</name>
<dbReference type="InterPro" id="IPR013809">
    <property type="entry name" value="ENTH"/>
</dbReference>
<evidence type="ECO:0000256" key="1">
    <source>
        <dbReference type="ARBA" id="ARBA00004132"/>
    </source>
</evidence>
<dbReference type="GO" id="GO:0005543">
    <property type="term" value="F:phospholipid binding"/>
    <property type="evidence" value="ECO:0007669"/>
    <property type="project" value="TreeGrafter"/>
</dbReference>
<feature type="domain" description="ENTH" evidence="6">
    <location>
        <begin position="11"/>
        <end position="47"/>
    </location>
</feature>
<protein>
    <submittedName>
        <fullName evidence="7">ENTH/VHS family protein</fullName>
    </submittedName>
</protein>
<dbReference type="PANTHER" id="PTHR12276">
    <property type="entry name" value="EPSIN/ENT-RELATED"/>
    <property type="match status" value="1"/>
</dbReference>
<evidence type="ECO:0000313" key="7">
    <source>
        <dbReference type="EMBL" id="GER54686.1"/>
    </source>
</evidence>
<feature type="signal peptide" evidence="5">
    <location>
        <begin position="1"/>
        <end position="16"/>
    </location>
</feature>
<dbReference type="InterPro" id="IPR008942">
    <property type="entry name" value="ENTH_VHS"/>
</dbReference>
<dbReference type="SUPFAM" id="SSF48464">
    <property type="entry name" value="ENTH/VHS domain"/>
    <property type="match status" value="1"/>
</dbReference>
<evidence type="ECO:0000256" key="4">
    <source>
        <dbReference type="ARBA" id="ARBA00023329"/>
    </source>
</evidence>
<dbReference type="PANTHER" id="PTHR12276:SF91">
    <property type="entry name" value="CLATHRIN INTERACTOR EPSIN 2-RELATED"/>
    <property type="match status" value="1"/>
</dbReference>
<comment type="subcellular location">
    <subcellularLocation>
        <location evidence="1">Cytoplasmic vesicle</location>
        <location evidence="1">Clathrin-coated vesicle</location>
    </subcellularLocation>
    <subcellularLocation>
        <location evidence="2">Golgi apparatus</location>
    </subcellularLocation>
</comment>
<dbReference type="Gene3D" id="1.25.40.90">
    <property type="match status" value="1"/>
</dbReference>
<gene>
    <name evidence="7" type="ORF">STAS_32300</name>
</gene>
<keyword evidence="5" id="KW-0732">Signal</keyword>
<evidence type="ECO:0000259" key="6">
    <source>
        <dbReference type="Pfam" id="PF01417"/>
    </source>
</evidence>
<keyword evidence="3" id="KW-0333">Golgi apparatus</keyword>
<dbReference type="GO" id="GO:0005794">
    <property type="term" value="C:Golgi apparatus"/>
    <property type="evidence" value="ECO:0007669"/>
    <property type="project" value="UniProtKB-SubCell"/>
</dbReference>
<dbReference type="OrthoDB" id="4033880at2759"/>
<keyword evidence="4" id="KW-0968">Cytoplasmic vesicle</keyword>